<proteinExistence type="inferred from homology"/>
<feature type="binding site" evidence="18">
    <location>
        <position position="74"/>
    </location>
    <ligand>
        <name>a divalent metal cation</name>
        <dbReference type="ChEBI" id="CHEBI:60240"/>
    </ligand>
</feature>
<protein>
    <submittedName>
        <fullName evidence="20">Diacylglycerol kinase</fullName>
    </submittedName>
</protein>
<keyword evidence="6 19" id="KW-0812">Transmembrane</keyword>
<gene>
    <name evidence="20" type="ORF">COW24_03235</name>
</gene>
<evidence type="ECO:0000256" key="16">
    <source>
        <dbReference type="PIRSR" id="PIRSR600829-2"/>
    </source>
</evidence>
<keyword evidence="3" id="KW-1003">Cell membrane</keyword>
<feature type="binding site" evidence="17">
    <location>
        <position position="74"/>
    </location>
    <ligand>
        <name>ATP</name>
        <dbReference type="ChEBI" id="CHEBI:30616"/>
    </ligand>
</feature>
<comment type="caution">
    <text evidence="20">The sequence shown here is derived from an EMBL/GenBank/DDBJ whole genome shotgun (WGS) entry which is preliminary data.</text>
</comment>
<evidence type="ECO:0000256" key="8">
    <source>
        <dbReference type="ARBA" id="ARBA00022777"/>
    </source>
</evidence>
<dbReference type="EMBL" id="PFGC01000038">
    <property type="protein sequence ID" value="PIW36828.1"/>
    <property type="molecule type" value="Genomic_DNA"/>
</dbReference>
<keyword evidence="18" id="KW-0460">Magnesium</keyword>
<name>A0A2M7H3L5_9BACT</name>
<dbReference type="GO" id="GO:0008654">
    <property type="term" value="P:phospholipid biosynthetic process"/>
    <property type="evidence" value="ECO:0007669"/>
    <property type="project" value="UniProtKB-KW"/>
</dbReference>
<dbReference type="AlphaFoldDB" id="A0A2M7H3L5"/>
<keyword evidence="7 17" id="KW-0547">Nucleotide-binding</keyword>
<dbReference type="CDD" id="cd14263">
    <property type="entry name" value="DAGK_IM_like"/>
    <property type="match status" value="1"/>
</dbReference>
<evidence type="ECO:0000256" key="5">
    <source>
        <dbReference type="ARBA" id="ARBA00022679"/>
    </source>
</evidence>
<reference evidence="20 21" key="1">
    <citation type="submission" date="2017-09" db="EMBL/GenBank/DDBJ databases">
        <title>Depth-based differentiation of microbial function through sediment-hosted aquifers and enrichment of novel symbionts in the deep terrestrial subsurface.</title>
        <authorList>
            <person name="Probst A.J."/>
            <person name="Ladd B."/>
            <person name="Jarett J.K."/>
            <person name="Geller-Mcgrath D.E."/>
            <person name="Sieber C.M."/>
            <person name="Emerson J.B."/>
            <person name="Anantharaman K."/>
            <person name="Thomas B.C."/>
            <person name="Malmstrom R."/>
            <person name="Stieglmeier M."/>
            <person name="Klingl A."/>
            <person name="Woyke T."/>
            <person name="Ryan C.M."/>
            <person name="Banfield J.F."/>
        </authorList>
    </citation>
    <scope>NUCLEOTIDE SEQUENCE [LARGE SCALE GENOMIC DNA]</scope>
    <source>
        <strain evidence="20">CG15_BIG_FIL_POST_REV_8_21_14_020_45_12</strain>
    </source>
</reference>
<keyword evidence="11" id="KW-0443">Lipid metabolism</keyword>
<evidence type="ECO:0000256" key="19">
    <source>
        <dbReference type="SAM" id="Phobius"/>
    </source>
</evidence>
<sequence length="123" mass="14342">MWIKLRTLRKSFHYAWKGLKYTVQNEQNFRLQLIATLVVIALMVLFRVKQWEAIALIFVICAVLFTEILNTVLERMVDILQPRLHHYSEIIKDMMAAAVFLTSSGALLVGIIIFYPYLARLLT</sequence>
<dbReference type="GO" id="GO:0005524">
    <property type="term" value="F:ATP binding"/>
    <property type="evidence" value="ECO:0007669"/>
    <property type="project" value="UniProtKB-KW"/>
</dbReference>
<evidence type="ECO:0000256" key="18">
    <source>
        <dbReference type="PIRSR" id="PIRSR600829-4"/>
    </source>
</evidence>
<accession>A0A2M7H3L5</accession>
<organism evidence="20 21">
    <name type="scientific">Candidatus Kerfeldbacteria bacterium CG15_BIG_FIL_POST_REV_8_21_14_020_45_12</name>
    <dbReference type="NCBI Taxonomy" id="2014247"/>
    <lineage>
        <taxon>Bacteria</taxon>
        <taxon>Candidatus Kerfeldiibacteriota</taxon>
    </lineage>
</organism>
<comment type="cofactor">
    <cofactor evidence="18">
        <name>Mg(2+)</name>
        <dbReference type="ChEBI" id="CHEBI:18420"/>
    </cofactor>
    <text evidence="18">Mn(2+), Zn(2+), Cd(2+) and Co(2+) support activity to lesser extents.</text>
</comment>
<keyword evidence="9 17" id="KW-0067">ATP-binding</keyword>
<dbReference type="Proteomes" id="UP000230292">
    <property type="component" value="Unassembled WGS sequence"/>
</dbReference>
<dbReference type="InterPro" id="IPR036945">
    <property type="entry name" value="DAGK_sf"/>
</dbReference>
<evidence type="ECO:0000313" key="20">
    <source>
        <dbReference type="EMBL" id="PIW36828.1"/>
    </source>
</evidence>
<evidence type="ECO:0000256" key="9">
    <source>
        <dbReference type="ARBA" id="ARBA00022840"/>
    </source>
</evidence>
<evidence type="ECO:0000256" key="11">
    <source>
        <dbReference type="ARBA" id="ARBA00023098"/>
    </source>
</evidence>
<dbReference type="GO" id="GO:0005886">
    <property type="term" value="C:plasma membrane"/>
    <property type="evidence" value="ECO:0007669"/>
    <property type="project" value="UniProtKB-SubCell"/>
</dbReference>
<keyword evidence="13" id="KW-0594">Phospholipid biosynthesis</keyword>
<evidence type="ECO:0000256" key="15">
    <source>
        <dbReference type="PIRSR" id="PIRSR600829-1"/>
    </source>
</evidence>
<feature type="active site" description="Proton acceptor" evidence="15">
    <location>
        <position position="67"/>
    </location>
</feature>
<keyword evidence="8 20" id="KW-0418">Kinase</keyword>
<dbReference type="Pfam" id="PF01219">
    <property type="entry name" value="DAGK_prokar"/>
    <property type="match status" value="1"/>
</dbReference>
<evidence type="ECO:0000256" key="14">
    <source>
        <dbReference type="ARBA" id="ARBA00023264"/>
    </source>
</evidence>
<keyword evidence="10 19" id="KW-1133">Transmembrane helix</keyword>
<keyword evidence="4" id="KW-0444">Lipid biosynthesis</keyword>
<evidence type="ECO:0000256" key="4">
    <source>
        <dbReference type="ARBA" id="ARBA00022516"/>
    </source>
</evidence>
<keyword evidence="18" id="KW-0479">Metal-binding</keyword>
<comment type="similarity">
    <text evidence="2">Belongs to the bacterial diacylglycerol kinase family.</text>
</comment>
<evidence type="ECO:0000313" key="21">
    <source>
        <dbReference type="Proteomes" id="UP000230292"/>
    </source>
</evidence>
<comment type="subcellular location">
    <subcellularLocation>
        <location evidence="1">Cell membrane</location>
        <topology evidence="1">Multi-pass membrane protein</topology>
    </subcellularLocation>
</comment>
<feature type="binding site" evidence="18">
    <location>
        <position position="26"/>
    </location>
    <ligand>
        <name>a divalent metal cation</name>
        <dbReference type="ChEBI" id="CHEBI:60240"/>
    </ligand>
</feature>
<evidence type="ECO:0000256" key="1">
    <source>
        <dbReference type="ARBA" id="ARBA00004651"/>
    </source>
</evidence>
<evidence type="ECO:0000256" key="7">
    <source>
        <dbReference type="ARBA" id="ARBA00022741"/>
    </source>
</evidence>
<evidence type="ECO:0000256" key="10">
    <source>
        <dbReference type="ARBA" id="ARBA00022989"/>
    </source>
</evidence>
<feature type="binding site" evidence="17">
    <location>
        <position position="26"/>
    </location>
    <ligand>
        <name>ATP</name>
        <dbReference type="ChEBI" id="CHEBI:30616"/>
    </ligand>
</feature>
<feature type="binding site" evidence="16">
    <location>
        <position position="67"/>
    </location>
    <ligand>
        <name>substrate</name>
    </ligand>
</feature>
<dbReference type="GO" id="GO:0046872">
    <property type="term" value="F:metal ion binding"/>
    <property type="evidence" value="ECO:0007669"/>
    <property type="project" value="UniProtKB-KW"/>
</dbReference>
<evidence type="ECO:0000256" key="2">
    <source>
        <dbReference type="ARBA" id="ARBA00005967"/>
    </source>
</evidence>
<evidence type="ECO:0000256" key="13">
    <source>
        <dbReference type="ARBA" id="ARBA00023209"/>
    </source>
</evidence>
<evidence type="ECO:0000256" key="3">
    <source>
        <dbReference type="ARBA" id="ARBA00022475"/>
    </source>
</evidence>
<dbReference type="PANTHER" id="PTHR34299">
    <property type="entry name" value="DIACYLGLYCEROL KINASE"/>
    <property type="match status" value="1"/>
</dbReference>
<feature type="transmembrane region" description="Helical" evidence="19">
    <location>
        <begin position="94"/>
        <end position="118"/>
    </location>
</feature>
<feature type="transmembrane region" description="Helical" evidence="19">
    <location>
        <begin position="54"/>
        <end position="73"/>
    </location>
</feature>
<feature type="transmembrane region" description="Helical" evidence="19">
    <location>
        <begin position="29"/>
        <end position="48"/>
    </location>
</feature>
<keyword evidence="12 19" id="KW-0472">Membrane</keyword>
<dbReference type="Gene3D" id="1.10.287.3610">
    <property type="match status" value="1"/>
</dbReference>
<evidence type="ECO:0000256" key="17">
    <source>
        <dbReference type="PIRSR" id="PIRSR600829-3"/>
    </source>
</evidence>
<feature type="binding site" evidence="17">
    <location>
        <position position="14"/>
    </location>
    <ligand>
        <name>ATP</name>
        <dbReference type="ChEBI" id="CHEBI:30616"/>
    </ligand>
</feature>
<dbReference type="InterPro" id="IPR000829">
    <property type="entry name" value="DAGK"/>
</dbReference>
<dbReference type="GO" id="GO:0016301">
    <property type="term" value="F:kinase activity"/>
    <property type="evidence" value="ECO:0007669"/>
    <property type="project" value="UniProtKB-KW"/>
</dbReference>
<keyword evidence="5" id="KW-0808">Transferase</keyword>
<keyword evidence="14" id="KW-1208">Phospholipid metabolism</keyword>
<feature type="binding site" evidence="17">
    <location>
        <begin position="92"/>
        <end position="93"/>
    </location>
    <ligand>
        <name>ATP</name>
        <dbReference type="ChEBI" id="CHEBI:30616"/>
    </ligand>
</feature>
<evidence type="ECO:0000256" key="6">
    <source>
        <dbReference type="ARBA" id="ARBA00022692"/>
    </source>
</evidence>
<dbReference type="PANTHER" id="PTHR34299:SF1">
    <property type="entry name" value="DIACYLGLYCEROL KINASE"/>
    <property type="match status" value="1"/>
</dbReference>
<evidence type="ECO:0000256" key="12">
    <source>
        <dbReference type="ARBA" id="ARBA00023136"/>
    </source>
</evidence>